<keyword evidence="2" id="KW-0808">Transferase</keyword>
<dbReference type="Gene3D" id="3.30.420.40">
    <property type="match status" value="2"/>
</dbReference>
<evidence type="ECO:0000256" key="1">
    <source>
        <dbReference type="ARBA" id="ARBA00006479"/>
    </source>
</evidence>
<protein>
    <submittedName>
        <fullName evidence="2">Putative NBD/HSP70 family sugar kinase</fullName>
    </submittedName>
</protein>
<dbReference type="EMBL" id="JACHJO010000002">
    <property type="protein sequence ID" value="MBB6118841.1"/>
    <property type="molecule type" value="Genomic_DNA"/>
</dbReference>
<comment type="similarity">
    <text evidence="1">Belongs to the ROK (NagC/XylR) family.</text>
</comment>
<dbReference type="Pfam" id="PF00480">
    <property type="entry name" value="ROK"/>
    <property type="match status" value="1"/>
</dbReference>
<keyword evidence="3" id="KW-1185">Reference proteome</keyword>
<evidence type="ECO:0000313" key="3">
    <source>
        <dbReference type="Proteomes" id="UP000536604"/>
    </source>
</evidence>
<dbReference type="PANTHER" id="PTHR18964:SF149">
    <property type="entry name" value="BIFUNCTIONAL UDP-N-ACETYLGLUCOSAMINE 2-EPIMERASE_N-ACETYLMANNOSAMINE KINASE"/>
    <property type="match status" value="1"/>
</dbReference>
<dbReference type="GO" id="GO:0016301">
    <property type="term" value="F:kinase activity"/>
    <property type="evidence" value="ECO:0007669"/>
    <property type="project" value="UniProtKB-KW"/>
</dbReference>
<keyword evidence="2" id="KW-0418">Kinase</keyword>
<dbReference type="InterPro" id="IPR036388">
    <property type="entry name" value="WH-like_DNA-bd_sf"/>
</dbReference>
<dbReference type="SUPFAM" id="SSF53067">
    <property type="entry name" value="Actin-like ATPase domain"/>
    <property type="match status" value="2"/>
</dbReference>
<dbReference type="InterPro" id="IPR036390">
    <property type="entry name" value="WH_DNA-bd_sf"/>
</dbReference>
<gene>
    <name evidence="2" type="ORF">FHS13_000773</name>
</gene>
<dbReference type="InterPro" id="IPR000600">
    <property type="entry name" value="ROK"/>
</dbReference>
<accession>A0A841IRB2</accession>
<dbReference type="AlphaFoldDB" id="A0A841IRB2"/>
<dbReference type="RefSeq" id="WP_221442290.1">
    <property type="nucleotide sequence ID" value="NZ_JACHJO010000002.1"/>
</dbReference>
<reference evidence="2 3" key="1">
    <citation type="submission" date="2020-08" db="EMBL/GenBank/DDBJ databases">
        <title>Genomic Encyclopedia of Type Strains, Phase III (KMG-III): the genomes of soil and plant-associated and newly described type strains.</title>
        <authorList>
            <person name="Whitman W."/>
        </authorList>
    </citation>
    <scope>NUCLEOTIDE SEQUENCE [LARGE SCALE GENOMIC DNA]</scope>
    <source>
        <strain evidence="2 3">CECT 8712</strain>
    </source>
</reference>
<dbReference type="PANTHER" id="PTHR18964">
    <property type="entry name" value="ROK (REPRESSOR, ORF, KINASE) FAMILY"/>
    <property type="match status" value="1"/>
</dbReference>
<dbReference type="InterPro" id="IPR043129">
    <property type="entry name" value="ATPase_NBD"/>
</dbReference>
<organism evidence="2 3">
    <name type="scientific">Nocardiopsis algeriensis</name>
    <dbReference type="NCBI Taxonomy" id="1478215"/>
    <lineage>
        <taxon>Bacteria</taxon>
        <taxon>Bacillati</taxon>
        <taxon>Actinomycetota</taxon>
        <taxon>Actinomycetes</taxon>
        <taxon>Streptosporangiales</taxon>
        <taxon>Nocardiopsidaceae</taxon>
        <taxon>Nocardiopsis</taxon>
    </lineage>
</organism>
<evidence type="ECO:0000313" key="2">
    <source>
        <dbReference type="EMBL" id="MBB6118841.1"/>
    </source>
</evidence>
<comment type="caution">
    <text evidence="2">The sequence shown here is derived from an EMBL/GenBank/DDBJ whole genome shotgun (WGS) entry which is preliminary data.</text>
</comment>
<dbReference type="Gene3D" id="1.10.10.10">
    <property type="entry name" value="Winged helix-like DNA-binding domain superfamily/Winged helix DNA-binding domain"/>
    <property type="match status" value="1"/>
</dbReference>
<name>A0A841IRB2_9ACTN</name>
<dbReference type="SUPFAM" id="SSF46785">
    <property type="entry name" value="Winged helix' DNA-binding domain"/>
    <property type="match status" value="1"/>
</dbReference>
<sequence length="404" mass="40803">MPHAFPTPVRASTGARQSSIREANLALATRTVLASPTPLSRAGVAAATGMTRATAARLVDELVAGGILAEQEQEAAQGRGRPARPLAAGGAIAAVGLQAGVTFLAGRVVGLSGDVLAERREPGDFRDSDPGPVLERLDALAADLVARVPSGTRLVGAGLALPGIVSADTGTLLVAPNLGWSDVRPADLMTRTARAGLSLRVGNEADLAARAVAEASPGRPGPWPDFVYLSGEIGLGGAAVLDGSVLAGRHGWAGEIGHVCVDPDGPPCRCGSTGCLEQYAGRGALLAAAGLPVDHPLTDLADRAGAGDPAAERALDRAARALGIALAGAVNILDIPVVLLGGHLADVADRLLPPLREHLRRRVLSGRWVTPRVEACPAGPAPGAAGAALLELAGVVADPARWLR</sequence>
<dbReference type="Proteomes" id="UP000536604">
    <property type="component" value="Unassembled WGS sequence"/>
</dbReference>
<proteinExistence type="inferred from homology"/>